<dbReference type="Proteomes" id="UP001152320">
    <property type="component" value="Chromosome 15"/>
</dbReference>
<dbReference type="EMBL" id="JAIZAY010000015">
    <property type="protein sequence ID" value="KAJ8028615.1"/>
    <property type="molecule type" value="Genomic_DNA"/>
</dbReference>
<name>A0A9Q1BL47_HOLLE</name>
<keyword evidence="2" id="KW-1185">Reference proteome</keyword>
<gene>
    <name evidence="1" type="ORF">HOLleu_30908</name>
</gene>
<accession>A0A9Q1BL47</accession>
<proteinExistence type="predicted"/>
<dbReference type="AlphaFoldDB" id="A0A9Q1BL47"/>
<comment type="caution">
    <text evidence="1">The sequence shown here is derived from an EMBL/GenBank/DDBJ whole genome shotgun (WGS) entry which is preliminary data.</text>
</comment>
<sequence>MLYPQTNFEVSRPFPSKTRVLTRFLSHTHIHTHTHTHTHIHTHKSILHTIRGPHCYFLCVYFLNPNLDNRLSIVQTFEDLTNLLNFLQRTSNPLFRSSV</sequence>
<organism evidence="1 2">
    <name type="scientific">Holothuria leucospilota</name>
    <name type="common">Black long sea cucumber</name>
    <name type="synonym">Mertensiothuria leucospilota</name>
    <dbReference type="NCBI Taxonomy" id="206669"/>
    <lineage>
        <taxon>Eukaryota</taxon>
        <taxon>Metazoa</taxon>
        <taxon>Echinodermata</taxon>
        <taxon>Eleutherozoa</taxon>
        <taxon>Echinozoa</taxon>
        <taxon>Holothuroidea</taxon>
        <taxon>Aspidochirotacea</taxon>
        <taxon>Aspidochirotida</taxon>
        <taxon>Holothuriidae</taxon>
        <taxon>Holothuria</taxon>
    </lineage>
</organism>
<reference evidence="1" key="1">
    <citation type="submission" date="2021-10" db="EMBL/GenBank/DDBJ databases">
        <title>Tropical sea cucumber genome reveals ecological adaptation and Cuvierian tubules defense mechanism.</title>
        <authorList>
            <person name="Chen T."/>
        </authorList>
    </citation>
    <scope>NUCLEOTIDE SEQUENCE</scope>
    <source>
        <strain evidence="1">Nanhai2018</strain>
        <tissue evidence="1">Muscle</tissue>
    </source>
</reference>
<evidence type="ECO:0000313" key="2">
    <source>
        <dbReference type="Proteomes" id="UP001152320"/>
    </source>
</evidence>
<evidence type="ECO:0000313" key="1">
    <source>
        <dbReference type="EMBL" id="KAJ8028615.1"/>
    </source>
</evidence>
<protein>
    <submittedName>
        <fullName evidence="1">Uncharacterized protein</fullName>
    </submittedName>
</protein>